<dbReference type="InterPro" id="IPR046531">
    <property type="entry name" value="DUF6596"/>
</dbReference>
<dbReference type="Gene3D" id="1.25.40.10">
    <property type="entry name" value="Tetratricopeptide repeat domain"/>
    <property type="match status" value="1"/>
</dbReference>
<dbReference type="NCBIfam" id="TIGR02937">
    <property type="entry name" value="sigma70-ECF"/>
    <property type="match status" value="1"/>
</dbReference>
<dbReference type="GO" id="GO:0016987">
    <property type="term" value="F:sigma factor activity"/>
    <property type="evidence" value="ECO:0007669"/>
    <property type="project" value="InterPro"/>
</dbReference>
<dbReference type="Pfam" id="PF20239">
    <property type="entry name" value="DUF6596"/>
    <property type="match status" value="1"/>
</dbReference>
<name>A0A8J2XP53_9BACT</name>
<gene>
    <name evidence="3" type="primary">rpoE</name>
    <name evidence="3" type="ORF">GCM10011511_07140</name>
</gene>
<dbReference type="Proteomes" id="UP000607559">
    <property type="component" value="Unassembled WGS sequence"/>
</dbReference>
<feature type="domain" description="DUF6596" evidence="2">
    <location>
        <begin position="150"/>
        <end position="252"/>
    </location>
</feature>
<dbReference type="Gene3D" id="1.10.10.10">
    <property type="entry name" value="Winged helix-like DNA-binding domain superfamily/Winged helix DNA-binding domain"/>
    <property type="match status" value="1"/>
</dbReference>
<dbReference type="GO" id="GO:0006352">
    <property type="term" value="P:DNA-templated transcription initiation"/>
    <property type="evidence" value="ECO:0007669"/>
    <property type="project" value="InterPro"/>
</dbReference>
<dbReference type="PANTHER" id="PTHR47756">
    <property type="entry name" value="BLL6612 PROTEIN-RELATED"/>
    <property type="match status" value="1"/>
</dbReference>
<comment type="caution">
    <text evidence="3">The sequence shown here is derived from an EMBL/GenBank/DDBJ whole genome shotgun (WGS) entry which is preliminary data.</text>
</comment>
<proteinExistence type="predicted"/>
<sequence length="386" mass="43590">MQDSLAEALGQWQYRGIPANPSGWLFRVARNKALNILQRQKYQRKYVSGARHDLSSDSSSESLLESFFSEQEILDDQLRMIFTCCHPALSKDSQVALALKTLCGFSVPEIARSFLTTEENIKKRLTRAKQHIREACIAFDVPAGLELDRRTGTVLETIYLLFNEGYSASEGDDIIRCDLCVEAIRLAGMMEQHPAIRDKSDVCALLALMYCNASRFKARQDAEGRLLTMAEQNRSLWDNSFIAKGIEYLHRSTRDGHLSVYQLLAAISAQHNVAPDYASTDWKSILMLYDNLITIEHSPVVLLNRAIALSKVDGPEMALQALEPLKEDPTLSSYHLFYSTRADLYMQLNRFSAAADCLEKAISFSTLEKETDLLRRKLLSCTEKIS</sequence>
<dbReference type="InterPro" id="IPR013324">
    <property type="entry name" value="RNA_pol_sigma_r3/r4-like"/>
</dbReference>
<dbReference type="SUPFAM" id="SSF48452">
    <property type="entry name" value="TPR-like"/>
    <property type="match status" value="1"/>
</dbReference>
<reference evidence="3" key="2">
    <citation type="submission" date="2020-09" db="EMBL/GenBank/DDBJ databases">
        <authorList>
            <person name="Sun Q."/>
            <person name="Zhou Y."/>
        </authorList>
    </citation>
    <scope>NUCLEOTIDE SEQUENCE</scope>
    <source>
        <strain evidence="3">CGMCC 1.15448</strain>
    </source>
</reference>
<dbReference type="GO" id="GO:0003677">
    <property type="term" value="F:DNA binding"/>
    <property type="evidence" value="ECO:0007669"/>
    <property type="project" value="InterPro"/>
</dbReference>
<evidence type="ECO:0000313" key="4">
    <source>
        <dbReference type="Proteomes" id="UP000607559"/>
    </source>
</evidence>
<dbReference type="SUPFAM" id="SSF88659">
    <property type="entry name" value="Sigma3 and sigma4 domains of RNA polymerase sigma factors"/>
    <property type="match status" value="1"/>
</dbReference>
<feature type="domain" description="RNA polymerase sigma factor 70 region 4 type 2" evidence="1">
    <location>
        <begin position="80"/>
        <end position="132"/>
    </location>
</feature>
<protein>
    <submittedName>
        <fullName evidence="3">RNA polymerase subunit sigma-24</fullName>
    </submittedName>
</protein>
<dbReference type="EMBL" id="BMJC01000001">
    <property type="protein sequence ID" value="GGA86641.1"/>
    <property type="molecule type" value="Genomic_DNA"/>
</dbReference>
<dbReference type="InterPro" id="IPR014284">
    <property type="entry name" value="RNA_pol_sigma-70_dom"/>
</dbReference>
<dbReference type="InterPro" id="IPR011990">
    <property type="entry name" value="TPR-like_helical_dom_sf"/>
</dbReference>
<dbReference type="InterPro" id="IPR036388">
    <property type="entry name" value="WH-like_DNA-bd_sf"/>
</dbReference>
<dbReference type="PANTHER" id="PTHR47756:SF2">
    <property type="entry name" value="BLL6612 PROTEIN"/>
    <property type="match status" value="1"/>
</dbReference>
<dbReference type="InterPro" id="IPR013325">
    <property type="entry name" value="RNA_pol_sigma_r2"/>
</dbReference>
<keyword evidence="4" id="KW-1185">Reference proteome</keyword>
<dbReference type="AlphaFoldDB" id="A0A8J2XP53"/>
<dbReference type="Pfam" id="PF08281">
    <property type="entry name" value="Sigma70_r4_2"/>
    <property type="match status" value="1"/>
</dbReference>
<organism evidence="3 4">
    <name type="scientific">Puia dinghuensis</name>
    <dbReference type="NCBI Taxonomy" id="1792502"/>
    <lineage>
        <taxon>Bacteria</taxon>
        <taxon>Pseudomonadati</taxon>
        <taxon>Bacteroidota</taxon>
        <taxon>Chitinophagia</taxon>
        <taxon>Chitinophagales</taxon>
        <taxon>Chitinophagaceae</taxon>
        <taxon>Puia</taxon>
    </lineage>
</organism>
<evidence type="ECO:0000259" key="1">
    <source>
        <dbReference type="Pfam" id="PF08281"/>
    </source>
</evidence>
<evidence type="ECO:0000259" key="2">
    <source>
        <dbReference type="Pfam" id="PF20239"/>
    </source>
</evidence>
<reference evidence="3" key="1">
    <citation type="journal article" date="2014" name="Int. J. Syst. Evol. Microbiol.">
        <title>Complete genome sequence of Corynebacterium casei LMG S-19264T (=DSM 44701T), isolated from a smear-ripened cheese.</title>
        <authorList>
            <consortium name="US DOE Joint Genome Institute (JGI-PGF)"/>
            <person name="Walter F."/>
            <person name="Albersmeier A."/>
            <person name="Kalinowski J."/>
            <person name="Ruckert C."/>
        </authorList>
    </citation>
    <scope>NUCLEOTIDE SEQUENCE</scope>
    <source>
        <strain evidence="3">CGMCC 1.15448</strain>
    </source>
</reference>
<evidence type="ECO:0000313" key="3">
    <source>
        <dbReference type="EMBL" id="GGA86641.1"/>
    </source>
</evidence>
<dbReference type="InterPro" id="IPR013249">
    <property type="entry name" value="RNA_pol_sigma70_r4_t2"/>
</dbReference>
<accession>A0A8J2XP53</accession>
<dbReference type="SUPFAM" id="SSF88946">
    <property type="entry name" value="Sigma2 domain of RNA polymerase sigma factors"/>
    <property type="match status" value="1"/>
</dbReference>